<comment type="caution">
    <text evidence="2">The sequence shown here is derived from an EMBL/GenBank/DDBJ whole genome shotgun (WGS) entry which is preliminary data.</text>
</comment>
<feature type="region of interest" description="Disordered" evidence="1">
    <location>
        <begin position="137"/>
        <end position="180"/>
    </location>
</feature>
<dbReference type="Gene3D" id="3.40.50.150">
    <property type="entry name" value="Vaccinia Virus protein VP39"/>
    <property type="match status" value="1"/>
</dbReference>
<organism evidence="2 3">
    <name type="scientific">Cadophora malorum</name>
    <dbReference type="NCBI Taxonomy" id="108018"/>
    <lineage>
        <taxon>Eukaryota</taxon>
        <taxon>Fungi</taxon>
        <taxon>Dikarya</taxon>
        <taxon>Ascomycota</taxon>
        <taxon>Pezizomycotina</taxon>
        <taxon>Leotiomycetes</taxon>
        <taxon>Helotiales</taxon>
        <taxon>Ploettnerulaceae</taxon>
        <taxon>Cadophora</taxon>
    </lineage>
</organism>
<sequence length="291" mass="32102">MSSDPELLLEQLQSLITDPDSFALHKCEAVPIVATHIGQIKGLFRSIIESPNGTSAADLAEKSNPGLSITDMLLDYMATQFMIDEVSPGHYKATKLTKSRAPVIRLSLVITALSYDHPQNITAKHRTPAPHSRILSTSIKQQPRQPPARPPLPLNHHPPNAKPRTTDSLPSRPPQHSRLLHLPARPPFQNNHLPTLDDSTILFAPPWHSVIPFASEFGLNIIPQTPVFVDVGGENGQQCKIFRAAFPELEGRVVLQGLDRVIEYAGVDEEGGVEKMVYDYYTEQAVKGESN</sequence>
<dbReference type="PANTHER" id="PTHR43712:SF1">
    <property type="entry name" value="HYPOTHETICAL O-METHYLTRANSFERASE (EUROFUNG)-RELATED"/>
    <property type="match status" value="1"/>
</dbReference>
<gene>
    <name evidence="2" type="ORF">IFR04_003209</name>
</gene>
<dbReference type="EMBL" id="JAFJYH010000031">
    <property type="protein sequence ID" value="KAG4423664.1"/>
    <property type="molecule type" value="Genomic_DNA"/>
</dbReference>
<feature type="compositionally biased region" description="Pro residues" evidence="1">
    <location>
        <begin position="144"/>
        <end position="153"/>
    </location>
</feature>
<accession>A0A8H7WF52</accession>
<evidence type="ECO:0000313" key="3">
    <source>
        <dbReference type="Proteomes" id="UP000664132"/>
    </source>
</evidence>
<reference evidence="2" key="1">
    <citation type="submission" date="2021-02" db="EMBL/GenBank/DDBJ databases">
        <title>Genome sequence Cadophora malorum strain M34.</title>
        <authorList>
            <person name="Stefanovic E."/>
            <person name="Vu D."/>
            <person name="Scully C."/>
            <person name="Dijksterhuis J."/>
            <person name="Roader J."/>
            <person name="Houbraken J."/>
        </authorList>
    </citation>
    <scope>NUCLEOTIDE SEQUENCE</scope>
    <source>
        <strain evidence="2">M34</strain>
    </source>
</reference>
<dbReference type="PANTHER" id="PTHR43712">
    <property type="entry name" value="PUTATIVE (AFU_ORTHOLOGUE AFUA_4G14580)-RELATED"/>
    <property type="match status" value="1"/>
</dbReference>
<protein>
    <recommendedName>
        <fullName evidence="4">O-methyltransferase domain-containing protein</fullName>
    </recommendedName>
</protein>
<dbReference type="Proteomes" id="UP000664132">
    <property type="component" value="Unassembled WGS sequence"/>
</dbReference>
<dbReference type="AlphaFoldDB" id="A0A8H7WF52"/>
<dbReference type="OrthoDB" id="2410195at2759"/>
<dbReference type="InterPro" id="IPR029063">
    <property type="entry name" value="SAM-dependent_MTases_sf"/>
</dbReference>
<proteinExistence type="predicted"/>
<evidence type="ECO:0000256" key="1">
    <source>
        <dbReference type="SAM" id="MobiDB-lite"/>
    </source>
</evidence>
<keyword evidence="3" id="KW-1185">Reference proteome</keyword>
<evidence type="ECO:0008006" key="4">
    <source>
        <dbReference type="Google" id="ProtNLM"/>
    </source>
</evidence>
<name>A0A8H7WF52_9HELO</name>
<evidence type="ECO:0000313" key="2">
    <source>
        <dbReference type="EMBL" id="KAG4423664.1"/>
    </source>
</evidence>